<organism evidence="1 2">
    <name type="scientific">Pieris macdunnoughi</name>
    <dbReference type="NCBI Taxonomy" id="345717"/>
    <lineage>
        <taxon>Eukaryota</taxon>
        <taxon>Metazoa</taxon>
        <taxon>Ecdysozoa</taxon>
        <taxon>Arthropoda</taxon>
        <taxon>Hexapoda</taxon>
        <taxon>Insecta</taxon>
        <taxon>Pterygota</taxon>
        <taxon>Neoptera</taxon>
        <taxon>Endopterygota</taxon>
        <taxon>Lepidoptera</taxon>
        <taxon>Glossata</taxon>
        <taxon>Ditrysia</taxon>
        <taxon>Papilionoidea</taxon>
        <taxon>Pieridae</taxon>
        <taxon>Pierinae</taxon>
        <taxon>Pieris</taxon>
    </lineage>
</organism>
<name>A0A821USA4_9NEOP</name>
<dbReference type="AlphaFoldDB" id="A0A821USA4"/>
<sequence>MRNSLLSISTSGVPSSAFYISAAHYLFVEPAASKGMSNSIRLRDEKSVRNIRALEVSMGGVYRFEVKVRSTLFLSRKKWVFKHATPLSESRND</sequence>
<dbReference type="Proteomes" id="UP000663880">
    <property type="component" value="Unassembled WGS sequence"/>
</dbReference>
<keyword evidence="2" id="KW-1185">Reference proteome</keyword>
<evidence type="ECO:0000313" key="1">
    <source>
        <dbReference type="EMBL" id="CAF4894832.1"/>
    </source>
</evidence>
<proteinExistence type="predicted"/>
<accession>A0A821USA4</accession>
<comment type="caution">
    <text evidence="1">The sequence shown here is derived from an EMBL/GenBank/DDBJ whole genome shotgun (WGS) entry which is preliminary data.</text>
</comment>
<reference evidence="1" key="1">
    <citation type="submission" date="2021-02" db="EMBL/GenBank/DDBJ databases">
        <authorList>
            <person name="Steward A R."/>
        </authorList>
    </citation>
    <scope>NUCLEOTIDE SEQUENCE</scope>
</reference>
<evidence type="ECO:0000313" key="2">
    <source>
        <dbReference type="Proteomes" id="UP000663880"/>
    </source>
</evidence>
<gene>
    <name evidence="1" type="ORF">PMACD_LOCUS10788</name>
</gene>
<protein>
    <submittedName>
        <fullName evidence="1">Uncharacterized protein</fullName>
    </submittedName>
</protein>
<dbReference type="EMBL" id="CAJOBZ010000033">
    <property type="protein sequence ID" value="CAF4894832.1"/>
    <property type="molecule type" value="Genomic_DNA"/>
</dbReference>